<feature type="transmembrane region" description="Helical" evidence="5">
    <location>
        <begin position="154"/>
        <end position="180"/>
    </location>
</feature>
<proteinExistence type="inferred from homology"/>
<dbReference type="PANTHER" id="PTHR43483:SF3">
    <property type="entry name" value="MEMBRANE TRANSPORTER PROTEIN HI_0806-RELATED"/>
    <property type="match status" value="1"/>
</dbReference>
<comment type="subcellular location">
    <subcellularLocation>
        <location evidence="5">Cell membrane</location>
        <topology evidence="5">Multi-pass membrane protein</topology>
    </subcellularLocation>
    <subcellularLocation>
        <location evidence="1">Membrane</location>
        <topology evidence="1">Multi-pass membrane protein</topology>
    </subcellularLocation>
</comment>
<sequence length="336" mass="34451">MAAIDWAQILPTLIAMLGAGLLAGFAAGIFGIGGGFVVVPALYAIFTVLGGDPSVTTHVAIGTSLGTIIVTSLRSVQAHARRGAVDFEVLKTWAPWIVVGVILGLALAKSVDGESLTLIFAIGVFIMGLYMMFGKAGAIKISDTMPTGWLRAGLAAFVGSFASLMGIGGGTFAILVMTLFGKSIHSAIATAAGFGFIIAIPGAIGFMIIGQGVEGLPPGSIGYVNIIGLVAITAMTALTAPAGAFVAHKMNPAVLKRVFATYLLFTTGVMFVDAYKAGMDSPSPDTPYLAEAATLEHFENAVSEKNYRALSGAPPEEGLSYYDAPPQADNGGALEQ</sequence>
<dbReference type="GO" id="GO:0005886">
    <property type="term" value="C:plasma membrane"/>
    <property type="evidence" value="ECO:0007669"/>
    <property type="project" value="UniProtKB-SubCell"/>
</dbReference>
<gene>
    <name evidence="7" type="ORF">CW354_02860</name>
</gene>
<evidence type="ECO:0000256" key="5">
    <source>
        <dbReference type="RuleBase" id="RU363041"/>
    </source>
</evidence>
<dbReference type="InterPro" id="IPR002781">
    <property type="entry name" value="TM_pro_TauE-like"/>
</dbReference>
<feature type="transmembrane region" description="Helical" evidence="5">
    <location>
        <begin position="12"/>
        <end position="43"/>
    </location>
</feature>
<feature type="region of interest" description="Disordered" evidence="6">
    <location>
        <begin position="306"/>
        <end position="336"/>
    </location>
</feature>
<dbReference type="OrthoDB" id="457670at2"/>
<comment type="caution">
    <text evidence="7">The sequence shown here is derived from an EMBL/GenBank/DDBJ whole genome shotgun (WGS) entry which is preliminary data.</text>
</comment>
<feature type="transmembrane region" description="Helical" evidence="5">
    <location>
        <begin position="186"/>
        <end position="209"/>
    </location>
</feature>
<feature type="transmembrane region" description="Helical" evidence="5">
    <location>
        <begin position="116"/>
        <end position="133"/>
    </location>
</feature>
<feature type="transmembrane region" description="Helical" evidence="5">
    <location>
        <begin position="93"/>
        <end position="110"/>
    </location>
</feature>
<dbReference type="EMBL" id="PJCH01000003">
    <property type="protein sequence ID" value="PQA88912.1"/>
    <property type="molecule type" value="Genomic_DNA"/>
</dbReference>
<evidence type="ECO:0000256" key="6">
    <source>
        <dbReference type="SAM" id="MobiDB-lite"/>
    </source>
</evidence>
<reference evidence="7 8" key="1">
    <citation type="submission" date="2017-12" db="EMBL/GenBank/DDBJ databases">
        <authorList>
            <person name="Hurst M.R.H."/>
        </authorList>
    </citation>
    <scope>NUCLEOTIDE SEQUENCE [LARGE SCALE GENOMIC DNA]</scope>
    <source>
        <strain evidence="7 8">SY-3-19</strain>
    </source>
</reference>
<keyword evidence="4 5" id="KW-0472">Membrane</keyword>
<dbReference type="RefSeq" id="WP_104828549.1">
    <property type="nucleotide sequence ID" value="NZ_PJCH01000003.1"/>
</dbReference>
<protein>
    <recommendedName>
        <fullName evidence="5">Probable membrane transporter protein</fullName>
    </recommendedName>
</protein>
<comment type="similarity">
    <text evidence="5">Belongs to the 4-toluene sulfonate uptake permease (TSUP) (TC 2.A.102) family.</text>
</comment>
<feature type="transmembrane region" description="Helical" evidence="5">
    <location>
        <begin position="55"/>
        <end position="73"/>
    </location>
</feature>
<dbReference type="Pfam" id="PF01925">
    <property type="entry name" value="TauE"/>
    <property type="match status" value="1"/>
</dbReference>
<keyword evidence="2 5" id="KW-0812">Transmembrane</keyword>
<feature type="transmembrane region" description="Helical" evidence="5">
    <location>
        <begin position="221"/>
        <end position="246"/>
    </location>
</feature>
<dbReference type="Proteomes" id="UP000239504">
    <property type="component" value="Unassembled WGS sequence"/>
</dbReference>
<organism evidence="7 8">
    <name type="scientific">Hyphococcus luteus</name>
    <dbReference type="NCBI Taxonomy" id="2058213"/>
    <lineage>
        <taxon>Bacteria</taxon>
        <taxon>Pseudomonadati</taxon>
        <taxon>Pseudomonadota</taxon>
        <taxon>Alphaproteobacteria</taxon>
        <taxon>Parvularculales</taxon>
        <taxon>Parvularculaceae</taxon>
        <taxon>Hyphococcus</taxon>
    </lineage>
</organism>
<keyword evidence="8" id="KW-1185">Reference proteome</keyword>
<name>A0A2S7K8U1_9PROT</name>
<keyword evidence="5" id="KW-1003">Cell membrane</keyword>
<evidence type="ECO:0000256" key="3">
    <source>
        <dbReference type="ARBA" id="ARBA00022989"/>
    </source>
</evidence>
<dbReference type="PANTHER" id="PTHR43483">
    <property type="entry name" value="MEMBRANE TRANSPORTER PROTEIN HI_0806-RELATED"/>
    <property type="match status" value="1"/>
</dbReference>
<dbReference type="AlphaFoldDB" id="A0A2S7K8U1"/>
<evidence type="ECO:0000256" key="2">
    <source>
        <dbReference type="ARBA" id="ARBA00022692"/>
    </source>
</evidence>
<keyword evidence="3 5" id="KW-1133">Transmembrane helix</keyword>
<evidence type="ECO:0000313" key="7">
    <source>
        <dbReference type="EMBL" id="PQA88912.1"/>
    </source>
</evidence>
<accession>A0A2S7K8U1</accession>
<evidence type="ECO:0000313" key="8">
    <source>
        <dbReference type="Proteomes" id="UP000239504"/>
    </source>
</evidence>
<evidence type="ECO:0000256" key="1">
    <source>
        <dbReference type="ARBA" id="ARBA00004141"/>
    </source>
</evidence>
<evidence type="ECO:0000256" key="4">
    <source>
        <dbReference type="ARBA" id="ARBA00023136"/>
    </source>
</evidence>
<feature type="transmembrane region" description="Helical" evidence="5">
    <location>
        <begin position="258"/>
        <end position="275"/>
    </location>
</feature>